<feature type="domain" description="Heme-copper oxidase subunit III family profile" evidence="10">
    <location>
        <begin position="7"/>
        <end position="266"/>
    </location>
</feature>
<dbReference type="EMBL" id="KC353354">
    <property type="protein sequence ID" value="AGH24151.1"/>
    <property type="molecule type" value="Genomic_DNA"/>
</dbReference>
<evidence type="ECO:0000256" key="9">
    <source>
        <dbReference type="SAM" id="Phobius"/>
    </source>
</evidence>
<feature type="transmembrane region" description="Helical" evidence="9">
    <location>
        <begin position="204"/>
        <end position="225"/>
    </location>
</feature>
<feature type="transmembrane region" description="Helical" evidence="9">
    <location>
        <begin position="134"/>
        <end position="153"/>
    </location>
</feature>
<dbReference type="Gene3D" id="1.10.287.70">
    <property type="match status" value="1"/>
</dbReference>
<dbReference type="InterPro" id="IPR013833">
    <property type="entry name" value="Cyt_c_oxidase_su3_a-hlx"/>
</dbReference>
<evidence type="ECO:0000256" key="2">
    <source>
        <dbReference type="ARBA" id="ARBA00010581"/>
    </source>
</evidence>
<keyword evidence="5" id="KW-1278">Translocase</keyword>
<dbReference type="GO" id="GO:0016491">
    <property type="term" value="F:oxidoreductase activity"/>
    <property type="evidence" value="ECO:0007669"/>
    <property type="project" value="UniProtKB-KW"/>
</dbReference>
<dbReference type="InterPro" id="IPR035973">
    <property type="entry name" value="Cyt_c_oxidase_su3-like_sf"/>
</dbReference>
<evidence type="ECO:0000256" key="3">
    <source>
        <dbReference type="ARBA" id="ARBA00015944"/>
    </source>
</evidence>
<dbReference type="GO" id="GO:0006123">
    <property type="term" value="P:mitochondrial electron transport, cytochrome c to oxygen"/>
    <property type="evidence" value="ECO:0007669"/>
    <property type="project" value="UniProtKB-ARBA"/>
</dbReference>
<keyword evidence="6 9" id="KW-1133">Transmembrane helix</keyword>
<organism evidence="11">
    <name type="scientific">Jakoba bahamiensis</name>
    <dbReference type="NCBI Taxonomy" id="221721"/>
    <lineage>
        <taxon>Eukaryota</taxon>
        <taxon>Discoba</taxon>
        <taxon>Jakobida</taxon>
        <taxon>Histionina</taxon>
        <taxon>Jakobidae</taxon>
        <taxon>Jakoba</taxon>
    </lineage>
</organism>
<dbReference type="RefSeq" id="YP_007890657.1">
    <property type="nucleotide sequence ID" value="NC_021126.1"/>
</dbReference>
<dbReference type="InterPro" id="IPR024791">
    <property type="entry name" value="Cyt_c/ubiquinol_Oxase_su3"/>
</dbReference>
<dbReference type="PANTHER" id="PTHR11403:SF7">
    <property type="entry name" value="CYTOCHROME C OXIDASE SUBUNIT 3"/>
    <property type="match status" value="1"/>
</dbReference>
<reference evidence="11" key="2">
    <citation type="journal article" date="2013" name="Genome Biol. Evol.">
        <title>Strikingly bacteria-like and gene-rich mitochondrial genomes throughout jakobid protists.</title>
        <authorList>
            <person name="Burger G."/>
            <person name="Gray M.W."/>
            <person name="Forget L."/>
            <person name="Lang B.F."/>
        </authorList>
    </citation>
    <scope>NUCLEOTIDE SEQUENCE</scope>
    <source>
        <strain evidence="11">ATCC 50695</strain>
    </source>
</reference>
<dbReference type="GO" id="GO:0004129">
    <property type="term" value="F:cytochrome-c oxidase activity"/>
    <property type="evidence" value="ECO:0007669"/>
    <property type="project" value="InterPro"/>
</dbReference>
<dbReference type="GO" id="GO:0005739">
    <property type="term" value="C:mitochondrion"/>
    <property type="evidence" value="ECO:0007669"/>
    <property type="project" value="TreeGrafter"/>
</dbReference>
<feature type="transmembrane region" description="Helical" evidence="9">
    <location>
        <begin position="45"/>
        <end position="63"/>
    </location>
</feature>
<dbReference type="GO" id="GO:0031967">
    <property type="term" value="C:organelle envelope"/>
    <property type="evidence" value="ECO:0007669"/>
    <property type="project" value="UniProtKB-ARBA"/>
</dbReference>
<keyword evidence="7 9" id="KW-0472">Membrane</keyword>
<evidence type="ECO:0000259" key="10">
    <source>
        <dbReference type="PROSITE" id="PS50253"/>
    </source>
</evidence>
<dbReference type="GeneID" id="15333079"/>
<keyword evidence="8 11" id="KW-0496">Mitochondrion</keyword>
<geneLocation type="mitochondrion" evidence="11"/>
<evidence type="ECO:0000256" key="7">
    <source>
        <dbReference type="ARBA" id="ARBA00023136"/>
    </source>
</evidence>
<gene>
    <name evidence="11" type="primary">cox3</name>
</gene>
<evidence type="ECO:0000256" key="6">
    <source>
        <dbReference type="ARBA" id="ARBA00022989"/>
    </source>
</evidence>
<sequence length="267" mass="30330">MSQVHLKKHPFHIVDPSPWPLLGALSAFCMTTGGVLYMHSYAGGGYVFLLGLTMFLYTLAVWSRDIVRESTYQGHHTVAVQRGLRYGMLLFIVSEVMFFVAFFWGFFHSSLSPSIEIGAVWPPKGIEVFNAWDIPFLNTLILLLSGATVTWSHHAMIHGNRTQSITGLVLTVLLAVVFTSLQAFEYYNASFSISDGIYGSTFYMATGFHGFHVFVGTCFLSVCLLRQLRYHFTTNHHFGFEAAAWYWHFVDVVWLFLFVSIYWWGSA</sequence>
<feature type="transmembrane region" description="Helical" evidence="9">
    <location>
        <begin position="84"/>
        <end position="107"/>
    </location>
</feature>
<dbReference type="PROSITE" id="PS50253">
    <property type="entry name" value="COX3"/>
    <property type="match status" value="1"/>
</dbReference>
<dbReference type="GO" id="GO:0031090">
    <property type="term" value="C:organelle membrane"/>
    <property type="evidence" value="ECO:0007669"/>
    <property type="project" value="UniProtKB-ARBA"/>
</dbReference>
<evidence type="ECO:0000256" key="5">
    <source>
        <dbReference type="ARBA" id="ARBA00022967"/>
    </source>
</evidence>
<dbReference type="CDD" id="cd01665">
    <property type="entry name" value="Cyt_c_Oxidase_III"/>
    <property type="match status" value="1"/>
</dbReference>
<name>M4Q9V6_9EUKA</name>
<dbReference type="PANTHER" id="PTHR11403">
    <property type="entry name" value="CYTOCHROME C OXIDASE SUBUNIT III"/>
    <property type="match status" value="1"/>
</dbReference>
<accession>M4Q9V6</accession>
<dbReference type="InterPro" id="IPR033945">
    <property type="entry name" value="Cyt_c_oxase_su3_dom"/>
</dbReference>
<dbReference type="FunFam" id="1.10.287.70:FF:000082">
    <property type="entry name" value="Cytochrome c oxidase subunit 3"/>
    <property type="match status" value="1"/>
</dbReference>
<dbReference type="Gene3D" id="1.20.120.80">
    <property type="entry name" value="Cytochrome c oxidase, subunit III, four-helix bundle"/>
    <property type="match status" value="1"/>
</dbReference>
<dbReference type="Pfam" id="PF00510">
    <property type="entry name" value="COX3"/>
    <property type="match status" value="1"/>
</dbReference>
<dbReference type="SUPFAM" id="SSF81452">
    <property type="entry name" value="Cytochrome c oxidase subunit III-like"/>
    <property type="match status" value="1"/>
</dbReference>
<dbReference type="GO" id="GO:0045277">
    <property type="term" value="C:respiratory chain complex IV"/>
    <property type="evidence" value="ECO:0007669"/>
    <property type="project" value="UniProtKB-ARBA"/>
</dbReference>
<evidence type="ECO:0000256" key="4">
    <source>
        <dbReference type="ARBA" id="ARBA00022692"/>
    </source>
</evidence>
<feature type="transmembrane region" description="Helical" evidence="9">
    <location>
        <begin position="165"/>
        <end position="184"/>
    </location>
</feature>
<keyword evidence="11" id="KW-0560">Oxidoreductase</keyword>
<proteinExistence type="inferred from homology"/>
<evidence type="ECO:0000313" key="11">
    <source>
        <dbReference type="EMBL" id="AGH24151.1"/>
    </source>
</evidence>
<comment type="subcellular location">
    <subcellularLocation>
        <location evidence="1">Membrane</location>
        <topology evidence="1">Multi-pass membrane protein</topology>
    </subcellularLocation>
</comment>
<dbReference type="AlphaFoldDB" id="M4Q9V6"/>
<dbReference type="FunFam" id="1.20.120.80:FF:000002">
    <property type="entry name" value="Cytochrome c oxidase subunit 3"/>
    <property type="match status" value="1"/>
</dbReference>
<evidence type="ECO:0000256" key="1">
    <source>
        <dbReference type="ARBA" id="ARBA00004141"/>
    </source>
</evidence>
<evidence type="ECO:0000256" key="8">
    <source>
        <dbReference type="RuleBase" id="RU003375"/>
    </source>
</evidence>
<keyword evidence="4 8" id="KW-0812">Transmembrane</keyword>
<reference evidence="11" key="1">
    <citation type="journal article" date="2006" name="RNA">
        <title>Hybrid E. coli--Mitochondrial ribonuclease P RNAs are catalytically active.</title>
        <authorList>
            <person name="Seif E."/>
            <person name="Cadieux A."/>
            <person name="Lang B.F."/>
        </authorList>
    </citation>
    <scope>NUCLEOTIDE SEQUENCE</scope>
    <source>
        <strain evidence="11">ATCC 50695</strain>
    </source>
</reference>
<comment type="similarity">
    <text evidence="2 8">Belongs to the cytochrome c oxidase subunit 3 family.</text>
</comment>
<comment type="function">
    <text evidence="8">Component of the cytochrome c oxidase, the last enzyme in the mitochondrial electron transport chain which drives oxidative phosphorylation. The respiratory chain contains 3 multisubunit complexes succinate dehydrogenase (complex II, CII), ubiquinol-cytochrome c oxidoreductase (cytochrome b-c1 complex, complex III, CIII) and cytochrome c oxidase (complex IV, CIV), that cooperate to transfer electrons derived from NADH and succinate to molecular oxygen, creating an electrochemical gradient over the inner membrane that drives transmembrane transport and the ATP synthase. Cytochrome c oxidase is the component of the respiratory chain that catalyzes the reduction of oxygen to water. Electrons originating from reduced cytochrome c in the intermembrane space (IMS) are transferred via the dinuclear copper A center (CU(A)) of subunit 2 and heme A of subunit 1 to the active site in subunit 1, a binuclear center (BNC) formed by heme A3 and copper B (CU(B)). The BNC reduces molecular oxygen to 2 water molecules using 4 electrons from cytochrome c in the IMS and 4 protons from the mitochondrial matrix.</text>
</comment>
<feature type="transmembrane region" description="Helical" evidence="9">
    <location>
        <begin position="245"/>
        <end position="265"/>
    </location>
</feature>
<dbReference type="InterPro" id="IPR000298">
    <property type="entry name" value="Cyt_c_oxidase-like_su3"/>
</dbReference>
<protein>
    <recommendedName>
        <fullName evidence="3 8">Cytochrome c oxidase subunit 3</fullName>
    </recommendedName>
</protein>